<proteinExistence type="predicted"/>
<name>A0A835H5V2_9MAGN</name>
<gene>
    <name evidence="2" type="ORF">IFM89_020492</name>
</gene>
<feature type="compositionally biased region" description="Low complexity" evidence="1">
    <location>
        <begin position="171"/>
        <end position="235"/>
    </location>
</feature>
<evidence type="ECO:0000313" key="2">
    <source>
        <dbReference type="EMBL" id="KAF9593196.1"/>
    </source>
</evidence>
<evidence type="ECO:0000313" key="3">
    <source>
        <dbReference type="Proteomes" id="UP000631114"/>
    </source>
</evidence>
<organism evidence="2 3">
    <name type="scientific">Coptis chinensis</name>
    <dbReference type="NCBI Taxonomy" id="261450"/>
    <lineage>
        <taxon>Eukaryota</taxon>
        <taxon>Viridiplantae</taxon>
        <taxon>Streptophyta</taxon>
        <taxon>Embryophyta</taxon>
        <taxon>Tracheophyta</taxon>
        <taxon>Spermatophyta</taxon>
        <taxon>Magnoliopsida</taxon>
        <taxon>Ranunculales</taxon>
        <taxon>Ranunculaceae</taxon>
        <taxon>Coptidoideae</taxon>
        <taxon>Coptis</taxon>
    </lineage>
</organism>
<dbReference type="Proteomes" id="UP000631114">
    <property type="component" value="Unassembled WGS sequence"/>
</dbReference>
<protein>
    <submittedName>
        <fullName evidence="2">Uncharacterized protein</fullName>
    </submittedName>
</protein>
<sequence>MWEKLAWDAARKYRMASFTEKMGDIVKTDQKATDWLDSEERSCWARAYFDHTCKCDEITNNFSESCNSWILKMRDKPLVQFVDMYNLSLVKLMYDGMMVSRELGDYDVVVPTVLHIIKKREAKYKNYKVSGVSDHISLVQNTKNKKHYCVDLEKKTSKKSIIQDKLQGNFQQQQKAAPPSVQQQVPPQQQQAPPNVQQQAPQQQQRVTRSTRRAPQQQQAPPQQQQAPQQQQRATRSTRRDWLSWFEASGASNQESSTPPPSLRQT</sequence>
<dbReference type="EMBL" id="JADFTS010000008">
    <property type="protein sequence ID" value="KAF9593196.1"/>
    <property type="molecule type" value="Genomic_DNA"/>
</dbReference>
<evidence type="ECO:0000256" key="1">
    <source>
        <dbReference type="SAM" id="MobiDB-lite"/>
    </source>
</evidence>
<feature type="region of interest" description="Disordered" evidence="1">
    <location>
        <begin position="168"/>
        <end position="266"/>
    </location>
</feature>
<accession>A0A835H5V2</accession>
<keyword evidence="3" id="KW-1185">Reference proteome</keyword>
<comment type="caution">
    <text evidence="2">The sequence shown here is derived from an EMBL/GenBank/DDBJ whole genome shotgun (WGS) entry which is preliminary data.</text>
</comment>
<dbReference type="AlphaFoldDB" id="A0A835H5V2"/>
<reference evidence="2 3" key="1">
    <citation type="submission" date="2020-10" db="EMBL/GenBank/DDBJ databases">
        <title>The Coptis chinensis genome and diversification of protoberbering-type alkaloids.</title>
        <authorList>
            <person name="Wang B."/>
            <person name="Shu S."/>
            <person name="Song C."/>
            <person name="Liu Y."/>
        </authorList>
    </citation>
    <scope>NUCLEOTIDE SEQUENCE [LARGE SCALE GENOMIC DNA]</scope>
    <source>
        <strain evidence="2">HL-2020</strain>
        <tissue evidence="2">Leaf</tissue>
    </source>
</reference>